<organism evidence="14 15">
    <name type="scientific">Penstemon smallii</name>
    <dbReference type="NCBI Taxonomy" id="265156"/>
    <lineage>
        <taxon>Eukaryota</taxon>
        <taxon>Viridiplantae</taxon>
        <taxon>Streptophyta</taxon>
        <taxon>Embryophyta</taxon>
        <taxon>Tracheophyta</taxon>
        <taxon>Spermatophyta</taxon>
        <taxon>Magnoliopsida</taxon>
        <taxon>eudicotyledons</taxon>
        <taxon>Gunneridae</taxon>
        <taxon>Pentapetalae</taxon>
        <taxon>asterids</taxon>
        <taxon>lamiids</taxon>
        <taxon>Lamiales</taxon>
        <taxon>Plantaginaceae</taxon>
        <taxon>Cheloneae</taxon>
        <taxon>Penstemon</taxon>
    </lineage>
</organism>
<keyword evidence="7" id="KW-0804">Transcription</keyword>
<dbReference type="FunFam" id="1.10.10.60:FF:000229">
    <property type="entry name" value="Homeobox-leucine zipper protein HDG1"/>
    <property type="match status" value="1"/>
</dbReference>
<evidence type="ECO:0000313" key="15">
    <source>
        <dbReference type="Proteomes" id="UP001634393"/>
    </source>
</evidence>
<dbReference type="SUPFAM" id="SSF55961">
    <property type="entry name" value="Bet v1-like"/>
    <property type="match status" value="2"/>
</dbReference>
<keyword evidence="8 9" id="KW-0539">Nucleus</keyword>
<dbReference type="Gene3D" id="1.10.10.60">
    <property type="entry name" value="Homeodomain-like"/>
    <property type="match status" value="1"/>
</dbReference>
<feature type="domain" description="START" evidence="13">
    <location>
        <begin position="289"/>
        <end position="525"/>
    </location>
</feature>
<feature type="region of interest" description="Disordered" evidence="11">
    <location>
        <begin position="27"/>
        <end position="101"/>
    </location>
</feature>
<accession>A0ABD3TBY3</accession>
<comment type="subcellular location">
    <subcellularLocation>
        <location evidence="1 9 10">Nucleus</location>
    </subcellularLocation>
</comment>
<evidence type="ECO:0000256" key="2">
    <source>
        <dbReference type="ARBA" id="ARBA00006789"/>
    </source>
</evidence>
<dbReference type="Pfam" id="PF00046">
    <property type="entry name" value="Homeodomain"/>
    <property type="match status" value="1"/>
</dbReference>
<feature type="DNA-binding region" description="Homeobox" evidence="9">
    <location>
        <begin position="94"/>
        <end position="153"/>
    </location>
</feature>
<reference evidence="14 15" key="1">
    <citation type="submission" date="2024-12" db="EMBL/GenBank/DDBJ databases">
        <title>The unique morphological basis and parallel evolutionary history of personate flowers in Penstemon.</title>
        <authorList>
            <person name="Depatie T.H."/>
            <person name="Wessinger C.A."/>
        </authorList>
    </citation>
    <scope>NUCLEOTIDE SEQUENCE [LARGE SCALE GENOMIC DNA]</scope>
    <source>
        <strain evidence="14">WTNN_2</strain>
        <tissue evidence="14">Leaf</tissue>
    </source>
</reference>
<dbReference type="SMART" id="SM00389">
    <property type="entry name" value="HOX"/>
    <property type="match status" value="1"/>
</dbReference>
<keyword evidence="15" id="KW-1185">Reference proteome</keyword>
<evidence type="ECO:0000256" key="11">
    <source>
        <dbReference type="SAM" id="MobiDB-lite"/>
    </source>
</evidence>
<keyword evidence="4" id="KW-0175">Coiled coil</keyword>
<dbReference type="InterPro" id="IPR042160">
    <property type="entry name" value="HD-Zip_IV"/>
</dbReference>
<dbReference type="InterPro" id="IPR002913">
    <property type="entry name" value="START_lipid-bd_dom"/>
</dbReference>
<dbReference type="InterPro" id="IPR009057">
    <property type="entry name" value="Homeodomain-like_sf"/>
</dbReference>
<keyword evidence="5 9" id="KW-0238">DNA-binding</keyword>
<dbReference type="PANTHER" id="PTHR45654">
    <property type="entry name" value="HOMEOBOX-LEUCINE ZIPPER PROTEIN MERISTEM L1"/>
    <property type="match status" value="1"/>
</dbReference>
<dbReference type="SMART" id="SM00234">
    <property type="entry name" value="START"/>
    <property type="match status" value="1"/>
</dbReference>
<feature type="domain" description="Homeobox" evidence="12">
    <location>
        <begin position="92"/>
        <end position="152"/>
    </location>
</feature>
<dbReference type="AlphaFoldDB" id="A0ABD3TBY3"/>
<feature type="compositionally biased region" description="Polar residues" evidence="11">
    <location>
        <begin position="27"/>
        <end position="38"/>
    </location>
</feature>
<evidence type="ECO:0000256" key="9">
    <source>
        <dbReference type="PROSITE-ProRule" id="PRU00108"/>
    </source>
</evidence>
<proteinExistence type="inferred from homology"/>
<dbReference type="Pfam" id="PF01852">
    <property type="entry name" value="START"/>
    <property type="match status" value="1"/>
</dbReference>
<dbReference type="GO" id="GO:0003677">
    <property type="term" value="F:DNA binding"/>
    <property type="evidence" value="ECO:0007669"/>
    <property type="project" value="UniProtKB-UniRule"/>
</dbReference>
<feature type="compositionally biased region" description="Basic and acidic residues" evidence="11">
    <location>
        <begin position="63"/>
        <end position="74"/>
    </location>
</feature>
<evidence type="ECO:0000256" key="6">
    <source>
        <dbReference type="ARBA" id="ARBA00023155"/>
    </source>
</evidence>
<evidence type="ECO:0000256" key="10">
    <source>
        <dbReference type="RuleBase" id="RU000682"/>
    </source>
</evidence>
<dbReference type="PANTHER" id="PTHR45654:SF111">
    <property type="entry name" value="HOMEOBOX-LEUCINE ZIPPER PROTEIN ROC6"/>
    <property type="match status" value="1"/>
</dbReference>
<dbReference type="Proteomes" id="UP001634393">
    <property type="component" value="Unassembled WGS sequence"/>
</dbReference>
<evidence type="ECO:0000256" key="3">
    <source>
        <dbReference type="ARBA" id="ARBA00023015"/>
    </source>
</evidence>
<dbReference type="CDD" id="cd00086">
    <property type="entry name" value="homeodomain"/>
    <property type="match status" value="1"/>
</dbReference>
<gene>
    <name evidence="14" type="ORF">ACJIZ3_009215</name>
</gene>
<evidence type="ECO:0000256" key="4">
    <source>
        <dbReference type="ARBA" id="ARBA00023054"/>
    </source>
</evidence>
<evidence type="ECO:0000313" key="14">
    <source>
        <dbReference type="EMBL" id="KAL3834479.1"/>
    </source>
</evidence>
<dbReference type="Pfam" id="PF25797">
    <property type="entry name" value="PDF2_C"/>
    <property type="match status" value="1"/>
</dbReference>
<evidence type="ECO:0000256" key="8">
    <source>
        <dbReference type="ARBA" id="ARBA00023242"/>
    </source>
</evidence>
<keyword evidence="3" id="KW-0805">Transcription regulation</keyword>
<dbReference type="GO" id="GO:0005634">
    <property type="term" value="C:nucleus"/>
    <property type="evidence" value="ECO:0007669"/>
    <property type="project" value="UniProtKB-SubCell"/>
</dbReference>
<dbReference type="InterPro" id="IPR057993">
    <property type="entry name" value="HD-Zip_IV_C"/>
</dbReference>
<evidence type="ECO:0000256" key="1">
    <source>
        <dbReference type="ARBA" id="ARBA00004123"/>
    </source>
</evidence>
<comment type="similarity">
    <text evidence="2">Belongs to the HD-ZIP homeobox family. Class IV subfamily.</text>
</comment>
<evidence type="ECO:0000256" key="7">
    <source>
        <dbReference type="ARBA" id="ARBA00023163"/>
    </source>
</evidence>
<dbReference type="CDD" id="cd08875">
    <property type="entry name" value="START_ArGLABRA2_like"/>
    <property type="match status" value="1"/>
</dbReference>
<name>A0ABD3TBY3_9LAMI</name>
<protein>
    <submittedName>
        <fullName evidence="14">Uncharacterized protein</fullName>
    </submittedName>
</protein>
<dbReference type="InterPro" id="IPR001356">
    <property type="entry name" value="HD"/>
</dbReference>
<evidence type="ECO:0000259" key="12">
    <source>
        <dbReference type="PROSITE" id="PS50071"/>
    </source>
</evidence>
<dbReference type="PROSITE" id="PS50848">
    <property type="entry name" value="START"/>
    <property type="match status" value="1"/>
</dbReference>
<evidence type="ECO:0000259" key="13">
    <source>
        <dbReference type="PROSITE" id="PS50848"/>
    </source>
</evidence>
<keyword evidence="6 9" id="KW-0371">Homeobox</keyword>
<dbReference type="EMBL" id="JBJXBP010000004">
    <property type="protein sequence ID" value="KAL3834479.1"/>
    <property type="molecule type" value="Genomic_DNA"/>
</dbReference>
<comment type="caution">
    <text evidence="14">The sequence shown here is derived from an EMBL/GenBank/DDBJ whole genome shotgun (WGS) entry which is preliminary data.</text>
</comment>
<dbReference type="PROSITE" id="PS50071">
    <property type="entry name" value="HOMEOBOX_2"/>
    <property type="match status" value="1"/>
</dbReference>
<sequence>MAANGLRSSNNTTGSISSSVQMVNSAFSQPMTSSSPNSLARPKMENLGDMSLTRQSYGVAGSTRDDELENRSENDNLEAASGDDPNTSENRSSKRKKYHKHSAIQIHELETYFKENPHPNENQRSELGERLGLEIRQIKFWFQNRRTQMKTQLERHENLVLKEENDKLRVENVSVKEAMKSPVCNNCGGPAILGEVPIEQHHLLIENARLKDELNRLGLLAKKFMGKTINSIPSIVGNSCLDLVVERNDFSGSFDHALSSGLDFGNRVSNGFPVGLSSGPITSLTNVDASYDKSLLLELALAAMDELIKLAQLDSPLWFRNLDGSGESLNFEEYTKTFSLCIGLKPCHFVSDGTRYTGVVMLKSVMLMETMMKVDRWTKIFPWNIGKASTLNVISNGMGGIKNGALQLMQAEFQVLSPMVPVRQAKFIRFCKQHAEDTWAVVDVSVDTIFDGLRGTTSTNCRRLPSGCIVQDMSNGYSKVTWIEHMEYDENVVHQIYRPLLRSGMASGAKKWVANLQKQCELYYAIVSSIPPVGDNSEIPPSGKKSLAKLAQQMTRSFSTGVCATLHKWEVLQITDDTRILMRKGNGSFGEPIGVILNATTTVWMPISPHRLLAFLQNEKARSYWDVLSQDGPMKQILHIPKSHDLDNSISLLCANVPIGHSNMLILQDTYTDAFGSVIIHAAIATGKMNEVLNGEDSTNVGVLPSGFVIMPDCFPHPGTESRVHGSLLTIGFQILANSQTIAMLGTESVDTVRSLITRTVRGIKSGLLLG</sequence>
<dbReference type="SUPFAM" id="SSF46689">
    <property type="entry name" value="Homeodomain-like"/>
    <property type="match status" value="1"/>
</dbReference>
<evidence type="ECO:0000256" key="5">
    <source>
        <dbReference type="ARBA" id="ARBA00023125"/>
    </source>
</evidence>